<evidence type="ECO:0000256" key="5">
    <source>
        <dbReference type="PROSITE-ProRule" id="PRU10141"/>
    </source>
</evidence>
<evidence type="ECO:0000313" key="9">
    <source>
        <dbReference type="Proteomes" id="UP000664771"/>
    </source>
</evidence>
<feature type="region of interest" description="Disordered" evidence="6">
    <location>
        <begin position="364"/>
        <end position="400"/>
    </location>
</feature>
<dbReference type="RefSeq" id="WP_207878900.1">
    <property type="nucleotide sequence ID" value="NZ_JAFVMF010000002.1"/>
</dbReference>
<dbReference type="SMART" id="SM00220">
    <property type="entry name" value="S_TKc"/>
    <property type="match status" value="1"/>
</dbReference>
<evidence type="ECO:0000259" key="7">
    <source>
        <dbReference type="PROSITE" id="PS50011"/>
    </source>
</evidence>
<gene>
    <name evidence="8" type="ORF">J2D73_01985</name>
</gene>
<dbReference type="PROSITE" id="PS00108">
    <property type="entry name" value="PROTEIN_KINASE_ST"/>
    <property type="match status" value="1"/>
</dbReference>
<evidence type="ECO:0000256" key="4">
    <source>
        <dbReference type="ARBA" id="ARBA00022840"/>
    </source>
</evidence>
<evidence type="ECO:0000256" key="6">
    <source>
        <dbReference type="SAM" id="MobiDB-lite"/>
    </source>
</evidence>
<evidence type="ECO:0000256" key="2">
    <source>
        <dbReference type="ARBA" id="ARBA00022741"/>
    </source>
</evidence>
<feature type="domain" description="Protein kinase" evidence="7">
    <location>
        <begin position="17"/>
        <end position="279"/>
    </location>
</feature>
<keyword evidence="3 8" id="KW-0418">Kinase</keyword>
<keyword evidence="1" id="KW-0808">Transferase</keyword>
<feature type="binding site" evidence="5">
    <location>
        <position position="46"/>
    </location>
    <ligand>
        <name>ATP</name>
        <dbReference type="ChEBI" id="CHEBI:30616"/>
    </ligand>
</feature>
<dbReference type="Pfam" id="PF00069">
    <property type="entry name" value="Pkinase"/>
    <property type="match status" value="1"/>
</dbReference>
<proteinExistence type="predicted"/>
<evidence type="ECO:0000313" key="8">
    <source>
        <dbReference type="EMBL" id="MBO1358570.1"/>
    </source>
</evidence>
<feature type="region of interest" description="Disordered" evidence="6">
    <location>
        <begin position="300"/>
        <end position="337"/>
    </location>
</feature>
<dbReference type="CDD" id="cd14014">
    <property type="entry name" value="STKc_PknB_like"/>
    <property type="match status" value="1"/>
</dbReference>
<accession>A0ABS3LRN1</accession>
<evidence type="ECO:0000256" key="3">
    <source>
        <dbReference type="ARBA" id="ARBA00022777"/>
    </source>
</evidence>
<keyword evidence="4 5" id="KW-0067">ATP-binding</keyword>
<dbReference type="GO" id="GO:0004674">
    <property type="term" value="F:protein serine/threonine kinase activity"/>
    <property type="evidence" value="ECO:0007669"/>
    <property type="project" value="UniProtKB-KW"/>
</dbReference>
<evidence type="ECO:0000256" key="1">
    <source>
        <dbReference type="ARBA" id="ARBA00022679"/>
    </source>
</evidence>
<name>A0ABS3LRN1_9PROT</name>
<keyword evidence="2 5" id="KW-0547">Nucleotide-binding</keyword>
<dbReference type="PROSITE" id="PS50011">
    <property type="entry name" value="PROTEIN_KINASE_DOM"/>
    <property type="match status" value="1"/>
</dbReference>
<dbReference type="PANTHER" id="PTHR43289:SF6">
    <property type="entry name" value="SERINE_THREONINE-PROTEIN KINASE NEKL-3"/>
    <property type="match status" value="1"/>
</dbReference>
<comment type="caution">
    <text evidence="8">The sequence shown here is derived from an EMBL/GenBank/DDBJ whole genome shotgun (WGS) entry which is preliminary data.</text>
</comment>
<reference evidence="8 9" key="1">
    <citation type="submission" date="2021-03" db="EMBL/GenBank/DDBJ databases">
        <title>The complete genome sequence of Acetobacter sacchari TBRC 11175.</title>
        <authorList>
            <person name="Charoenyingcharoen P."/>
            <person name="Yukphan P."/>
        </authorList>
    </citation>
    <scope>NUCLEOTIDE SEQUENCE [LARGE SCALE GENOMIC DNA]</scope>
    <source>
        <strain evidence="8 9">TBRC 11175</strain>
    </source>
</reference>
<dbReference type="InterPro" id="IPR017441">
    <property type="entry name" value="Protein_kinase_ATP_BS"/>
</dbReference>
<keyword evidence="9" id="KW-1185">Reference proteome</keyword>
<keyword evidence="8" id="KW-0723">Serine/threonine-protein kinase</keyword>
<dbReference type="EMBL" id="JAFVMF010000002">
    <property type="protein sequence ID" value="MBO1358570.1"/>
    <property type="molecule type" value="Genomic_DNA"/>
</dbReference>
<dbReference type="SUPFAM" id="SSF56112">
    <property type="entry name" value="Protein kinase-like (PK-like)"/>
    <property type="match status" value="1"/>
</dbReference>
<dbReference type="InterPro" id="IPR000719">
    <property type="entry name" value="Prot_kinase_dom"/>
</dbReference>
<dbReference type="PROSITE" id="PS00107">
    <property type="entry name" value="PROTEIN_KINASE_ATP"/>
    <property type="match status" value="1"/>
</dbReference>
<dbReference type="PANTHER" id="PTHR43289">
    <property type="entry name" value="MITOGEN-ACTIVATED PROTEIN KINASE KINASE KINASE 20-RELATED"/>
    <property type="match status" value="1"/>
</dbReference>
<dbReference type="Gene3D" id="1.10.510.10">
    <property type="entry name" value="Transferase(Phosphotransferase) domain 1"/>
    <property type="match status" value="1"/>
</dbReference>
<organism evidence="8 9">
    <name type="scientific">Acetobacter sacchari</name>
    <dbReference type="NCBI Taxonomy" id="2661687"/>
    <lineage>
        <taxon>Bacteria</taxon>
        <taxon>Pseudomonadati</taxon>
        <taxon>Pseudomonadota</taxon>
        <taxon>Alphaproteobacteria</taxon>
        <taxon>Acetobacterales</taxon>
        <taxon>Acetobacteraceae</taxon>
        <taxon>Acetobacter</taxon>
    </lineage>
</organism>
<dbReference type="InterPro" id="IPR011009">
    <property type="entry name" value="Kinase-like_dom_sf"/>
</dbReference>
<sequence length="534" mass="57852">MTAAATTTHMPERIGRFRLQSMLGRGAMGVVYKGHDEEIDRPVAIKLIRADLLDSAERESYFKRFRNEAKIAGRCVHANIVGLYDFSLHENNPYLVMEYVNGVGLQQAIPRGSQRPVEEVMPIALQVLDALQYAHERGIVHRDIKPANILLTPQSKLKITDFGISRLTSAEMTLTPLLIGTPSYMSPEQCMGSALDGRSDLFSLGCVVYELLAGQRPFTGSNYTDTILSIINKPHVPLSSLRDDLPQGLSEAIDRALAKRPEDRFADADAFSQALHDASNIRSPSPPPLAQTLKSVVAGHTSGLGHDSDETIVAPPLDPTLGTSGGTSGAYSSGDYRPAVSAPEEYQHYTHHEAVELAETPAYEAAPESGPSETVFESEEGASDWSAGGGDAEAPTQDSETHTLVAQDEIIHTTGDIVDYAYESVVETPTVVEPAVEEVSESPTPVESFDEAGWQRCCEWTARCLTYVLGPIGPTVVARMAARSNSPLTLVSECAGFIRHQNERDEFLRLIGKGPADVRRTIGQAPTGGRREAS</sequence>
<dbReference type="InterPro" id="IPR008271">
    <property type="entry name" value="Ser/Thr_kinase_AS"/>
</dbReference>
<dbReference type="Proteomes" id="UP000664771">
    <property type="component" value="Unassembled WGS sequence"/>
</dbReference>
<dbReference type="Gene3D" id="3.30.200.20">
    <property type="entry name" value="Phosphorylase Kinase, domain 1"/>
    <property type="match status" value="1"/>
</dbReference>
<protein>
    <submittedName>
        <fullName evidence="8">Serine/threonine protein kinase</fullName>
    </submittedName>
</protein>